<comment type="caution">
    <text evidence="1">The sequence shown here is derived from an EMBL/GenBank/DDBJ whole genome shotgun (WGS) entry which is preliminary data.</text>
</comment>
<reference evidence="1" key="1">
    <citation type="submission" date="2021-06" db="EMBL/GenBank/DDBJ databases">
        <authorList>
            <person name="Kallberg Y."/>
            <person name="Tangrot J."/>
            <person name="Rosling A."/>
        </authorList>
    </citation>
    <scope>NUCLEOTIDE SEQUENCE</scope>
    <source>
        <strain evidence="1">87-6 pot B 2015</strain>
    </source>
</reference>
<proteinExistence type="predicted"/>
<keyword evidence="2" id="KW-1185">Reference proteome</keyword>
<evidence type="ECO:0000313" key="2">
    <source>
        <dbReference type="Proteomes" id="UP000789375"/>
    </source>
</evidence>
<accession>A0A9N9NL53</accession>
<sequence>VYIINENVYDTFEEAVRQLELLDKEKKAYKLLKDHLSDLDKDYLNEQQLFKDTEDLSEEDFTIIITKKLINIEKYLLPYKKCLTNYSISPSNYFLLENNREFTRSDLIIKELNYNSDKLNTLLNNENDLNIDQKNIYNIIIQAFNNEIDET</sequence>
<name>A0A9N9NL53_FUNMO</name>
<dbReference type="EMBL" id="CAJVPP010021097">
    <property type="protein sequence ID" value="CAG8742065.1"/>
    <property type="molecule type" value="Genomic_DNA"/>
</dbReference>
<feature type="non-terminal residue" evidence="1">
    <location>
        <position position="151"/>
    </location>
</feature>
<evidence type="ECO:0000313" key="1">
    <source>
        <dbReference type="EMBL" id="CAG8742065.1"/>
    </source>
</evidence>
<gene>
    <name evidence="1" type="ORF">FMOSSE_LOCUS16210</name>
</gene>
<protein>
    <submittedName>
        <fullName evidence="1">10870_t:CDS:1</fullName>
    </submittedName>
</protein>
<dbReference type="Proteomes" id="UP000789375">
    <property type="component" value="Unassembled WGS sequence"/>
</dbReference>
<dbReference type="AlphaFoldDB" id="A0A9N9NL53"/>
<organism evidence="1 2">
    <name type="scientific">Funneliformis mosseae</name>
    <name type="common">Endomycorrhizal fungus</name>
    <name type="synonym">Glomus mosseae</name>
    <dbReference type="NCBI Taxonomy" id="27381"/>
    <lineage>
        <taxon>Eukaryota</taxon>
        <taxon>Fungi</taxon>
        <taxon>Fungi incertae sedis</taxon>
        <taxon>Mucoromycota</taxon>
        <taxon>Glomeromycotina</taxon>
        <taxon>Glomeromycetes</taxon>
        <taxon>Glomerales</taxon>
        <taxon>Glomeraceae</taxon>
        <taxon>Funneliformis</taxon>
    </lineage>
</organism>
<feature type="non-terminal residue" evidence="1">
    <location>
        <position position="1"/>
    </location>
</feature>